<evidence type="ECO:0000313" key="1">
    <source>
        <dbReference type="EMBL" id="TNV73055.1"/>
    </source>
</evidence>
<organism evidence="1 2">
    <name type="scientific">Halteria grandinella</name>
    <dbReference type="NCBI Taxonomy" id="5974"/>
    <lineage>
        <taxon>Eukaryota</taxon>
        <taxon>Sar</taxon>
        <taxon>Alveolata</taxon>
        <taxon>Ciliophora</taxon>
        <taxon>Intramacronucleata</taxon>
        <taxon>Spirotrichea</taxon>
        <taxon>Stichotrichia</taxon>
        <taxon>Sporadotrichida</taxon>
        <taxon>Halteriidae</taxon>
        <taxon>Halteria</taxon>
    </lineage>
</organism>
<accession>A0A8J8SWB8</accession>
<gene>
    <name evidence="1" type="ORF">FGO68_gene11937</name>
</gene>
<evidence type="ECO:0000313" key="2">
    <source>
        <dbReference type="Proteomes" id="UP000785679"/>
    </source>
</evidence>
<dbReference type="EMBL" id="RRYP01020017">
    <property type="protein sequence ID" value="TNV73055.1"/>
    <property type="molecule type" value="Genomic_DNA"/>
</dbReference>
<dbReference type="AlphaFoldDB" id="A0A8J8SWB8"/>
<proteinExistence type="predicted"/>
<name>A0A8J8SWB8_HALGN</name>
<sequence length="80" mass="9789">MERDIMKERSFSIVQSWFMKEQTNDDAHAKHGQRYCLGLGFYQLHCLHFLHYTKFNVPPFFYRQYTTWVSILDYKPPYST</sequence>
<dbReference type="Proteomes" id="UP000785679">
    <property type="component" value="Unassembled WGS sequence"/>
</dbReference>
<keyword evidence="2" id="KW-1185">Reference proteome</keyword>
<reference evidence="1" key="1">
    <citation type="submission" date="2019-06" db="EMBL/GenBank/DDBJ databases">
        <authorList>
            <person name="Zheng W."/>
        </authorList>
    </citation>
    <scope>NUCLEOTIDE SEQUENCE</scope>
    <source>
        <strain evidence="1">QDHG01</strain>
    </source>
</reference>
<comment type="caution">
    <text evidence="1">The sequence shown here is derived from an EMBL/GenBank/DDBJ whole genome shotgun (WGS) entry which is preliminary data.</text>
</comment>
<protein>
    <submittedName>
        <fullName evidence="1">Uncharacterized protein</fullName>
    </submittedName>
</protein>